<dbReference type="GO" id="GO:0016787">
    <property type="term" value="F:hydrolase activity"/>
    <property type="evidence" value="ECO:0007669"/>
    <property type="project" value="UniProtKB-KW"/>
</dbReference>
<dbReference type="Pfam" id="PF12146">
    <property type="entry name" value="Hydrolase_4"/>
    <property type="match status" value="1"/>
</dbReference>
<evidence type="ECO:0000313" key="2">
    <source>
        <dbReference type="EMBL" id="RLP68842.1"/>
    </source>
</evidence>
<dbReference type="InterPro" id="IPR022742">
    <property type="entry name" value="Hydrolase_4"/>
</dbReference>
<protein>
    <submittedName>
        <fullName evidence="2">Alpha/beta hydrolase</fullName>
    </submittedName>
</protein>
<feature type="domain" description="Serine aminopeptidase S33" evidence="1">
    <location>
        <begin position="63"/>
        <end position="213"/>
    </location>
</feature>
<keyword evidence="3" id="KW-1185">Reference proteome</keyword>
<proteinExistence type="predicted"/>
<evidence type="ECO:0000259" key="1">
    <source>
        <dbReference type="Pfam" id="PF12146"/>
    </source>
</evidence>
<evidence type="ECO:0000313" key="3">
    <source>
        <dbReference type="Proteomes" id="UP000270299"/>
    </source>
</evidence>
<dbReference type="Proteomes" id="UP000270299">
    <property type="component" value="Unassembled WGS sequence"/>
</dbReference>
<gene>
    <name evidence="2" type="ORF">D9V29_12735</name>
</gene>
<dbReference type="EMBL" id="RCUV01000018">
    <property type="protein sequence ID" value="RLP68842.1"/>
    <property type="molecule type" value="Genomic_DNA"/>
</dbReference>
<keyword evidence="2" id="KW-0378">Hydrolase</keyword>
<dbReference type="AlphaFoldDB" id="A0A3L6ZP84"/>
<dbReference type="RefSeq" id="WP_121673704.1">
    <property type="nucleotide sequence ID" value="NZ_BMXM01000010.1"/>
</dbReference>
<dbReference type="SUPFAM" id="SSF53474">
    <property type="entry name" value="alpha/beta-Hydrolases"/>
    <property type="match status" value="1"/>
</dbReference>
<reference evidence="2 3" key="1">
    <citation type="submission" date="2018-10" db="EMBL/GenBank/DDBJ databases">
        <authorList>
            <person name="Li J."/>
        </authorList>
    </citation>
    <scope>NUCLEOTIDE SEQUENCE [LARGE SCALE GENOMIC DNA]</scope>
    <source>
        <strain evidence="2 3">CCTCC AB209002</strain>
    </source>
</reference>
<dbReference type="InterPro" id="IPR029058">
    <property type="entry name" value="AB_hydrolase_fold"/>
</dbReference>
<dbReference type="Gene3D" id="3.40.50.1820">
    <property type="entry name" value="alpha/beta hydrolase"/>
    <property type="match status" value="1"/>
</dbReference>
<comment type="caution">
    <text evidence="2">The sequence shown here is derived from an EMBL/GenBank/DDBJ whole genome shotgun (WGS) entry which is preliminary data.</text>
</comment>
<sequence length="337" mass="36763">MATVPEELRGRWVPDILGSPFESLTLPLTADWQGDVVATLVRRRPTRFAGLRTAFGDAAGWDVLYVHGWSDYFFQTELAEFWEGRGARFFALDLRKYGRSLRADQTPGYAASLDVYDEDLEAALTVMGHGADSENRSRRLLLMGHSTGALTLSLWADRHPGRADALVLNSPWLEFQAGAIARRAIAPLANIGARIDPGGQLPNVDLGFYSRAVSKAMDGEWEYNTDWRPARGFPAHPAWLAAVLAGHARVDEGLSITAPVLSLVSARSTLSATWSPAMLSSDIVLVVDDIAEHSLKLAPTVTVARIDGALHDVLLSRPAVRATAYAEIARWASAYLD</sequence>
<accession>A0A3L6ZP84</accession>
<name>A0A3L6ZP84_9MICO</name>
<organism evidence="2 3">
    <name type="scientific">Mycetocola manganoxydans</name>
    <dbReference type="NCBI Taxonomy" id="699879"/>
    <lineage>
        <taxon>Bacteria</taxon>
        <taxon>Bacillati</taxon>
        <taxon>Actinomycetota</taxon>
        <taxon>Actinomycetes</taxon>
        <taxon>Micrococcales</taxon>
        <taxon>Microbacteriaceae</taxon>
        <taxon>Mycetocola</taxon>
    </lineage>
</organism>
<dbReference type="OrthoDB" id="9801217at2"/>